<dbReference type="OrthoDB" id="268197at2"/>
<keyword evidence="3" id="KW-1185">Reference proteome</keyword>
<dbReference type="Pfam" id="PF08878">
    <property type="entry name" value="HamA"/>
    <property type="match status" value="1"/>
</dbReference>
<protein>
    <submittedName>
        <fullName evidence="2">Uncharacterized protein DUF1837</fullName>
    </submittedName>
</protein>
<gene>
    <name evidence="2" type="ORF">CLV32_4587</name>
</gene>
<name>A0A4R6ICN9_9SPHI</name>
<evidence type="ECO:0000313" key="2">
    <source>
        <dbReference type="EMBL" id="TDO19347.1"/>
    </source>
</evidence>
<feature type="domain" description="Anti-bacteriophage protein A/HamA C-terminal" evidence="1">
    <location>
        <begin position="2"/>
        <end position="251"/>
    </location>
</feature>
<proteinExistence type="predicted"/>
<reference evidence="2 3" key="1">
    <citation type="submission" date="2019-03" db="EMBL/GenBank/DDBJ databases">
        <title>Genomic Encyclopedia of Archaeal and Bacterial Type Strains, Phase II (KMG-II): from individual species to whole genera.</title>
        <authorList>
            <person name="Goeker M."/>
        </authorList>
    </citation>
    <scope>NUCLEOTIDE SEQUENCE [LARGE SCALE GENOMIC DNA]</scope>
    <source>
        <strain evidence="2 3">DSM 19034</strain>
    </source>
</reference>
<dbReference type="InterPro" id="IPR014976">
    <property type="entry name" value="AbpA_HamA_C"/>
</dbReference>
<dbReference type="AlphaFoldDB" id="A0A4R6ICN9"/>
<dbReference type="EMBL" id="SNWM01000007">
    <property type="protein sequence ID" value="TDO19347.1"/>
    <property type="molecule type" value="Genomic_DNA"/>
</dbReference>
<evidence type="ECO:0000313" key="3">
    <source>
        <dbReference type="Proteomes" id="UP000295499"/>
    </source>
</evidence>
<dbReference type="Proteomes" id="UP000295499">
    <property type="component" value="Unassembled WGS sequence"/>
</dbReference>
<organism evidence="2 3">
    <name type="scientific">Pedobacter duraquae</name>
    <dbReference type="NCBI Taxonomy" id="425511"/>
    <lineage>
        <taxon>Bacteria</taxon>
        <taxon>Pseudomonadati</taxon>
        <taxon>Bacteroidota</taxon>
        <taxon>Sphingobacteriia</taxon>
        <taxon>Sphingobacteriales</taxon>
        <taxon>Sphingobacteriaceae</taxon>
        <taxon>Pedobacter</taxon>
    </lineage>
</organism>
<comment type="caution">
    <text evidence="2">The sequence shown here is derived from an EMBL/GenBank/DDBJ whole genome shotgun (WGS) entry which is preliminary data.</text>
</comment>
<accession>A0A4R6ICN9</accession>
<sequence length="258" mass="28320">MSIFNTWIDLQQETSGGKTLHICTEVAGERKKIAAELQEIMRSHYNDLSVIADDIQTLGYETAAAILKARLPQGKKSRSGDLGEILATEYIEHALGYEVPVRRLRYKDGREMALRGDDFIGMRHDVANGLSLLKGESKSAAVLSNTTVKSARSALDRDSGRCTPHALLFIVDRLLESTPERKALGTAIKLEVAKRGLPPASIAHAFFTLTGNSPLNFLRNDLLAAETTRPQTSVNINITDHQDFIAGSYKDLEELGNS</sequence>
<dbReference type="RefSeq" id="WP_133559175.1">
    <property type="nucleotide sequence ID" value="NZ_SNWM01000007.1"/>
</dbReference>
<evidence type="ECO:0000259" key="1">
    <source>
        <dbReference type="Pfam" id="PF08878"/>
    </source>
</evidence>